<keyword evidence="1" id="KW-0472">Membrane</keyword>
<evidence type="ECO:0000313" key="2">
    <source>
        <dbReference type="EMBL" id="KMO34831.1"/>
    </source>
</evidence>
<evidence type="ECO:0000256" key="1">
    <source>
        <dbReference type="SAM" id="Phobius"/>
    </source>
</evidence>
<name>A0A0J6V7B6_9HYPH</name>
<dbReference type="Proteomes" id="UP000035929">
    <property type="component" value="Unassembled WGS sequence"/>
</dbReference>
<evidence type="ECO:0000313" key="3">
    <source>
        <dbReference type="Proteomes" id="UP000035929"/>
    </source>
</evidence>
<dbReference type="OrthoDB" id="8453021at2"/>
<evidence type="ECO:0008006" key="4">
    <source>
        <dbReference type="Google" id="ProtNLM"/>
    </source>
</evidence>
<gene>
    <name evidence="2" type="ORF">VP06_13405</name>
</gene>
<dbReference type="RefSeq" id="WP_048464268.1">
    <property type="nucleotide sequence ID" value="NZ_LABX01000098.1"/>
</dbReference>
<protein>
    <recommendedName>
        <fullName evidence="4">DUF1640 domain-containing protein</fullName>
    </recommendedName>
</protein>
<dbReference type="AlphaFoldDB" id="A0A0J6V7B6"/>
<comment type="caution">
    <text evidence="2">The sequence shown here is derived from an EMBL/GenBank/DDBJ whole genome shotgun (WGS) entry which is preliminary data.</text>
</comment>
<proteinExistence type="predicted"/>
<reference evidence="2 3" key="1">
    <citation type="submission" date="2015-03" db="EMBL/GenBank/DDBJ databases">
        <title>Genome sequencing of Methylobacterium aquaticum DSM16371 type strain.</title>
        <authorList>
            <person name="Chaudhry V."/>
            <person name="Patil P.B."/>
        </authorList>
    </citation>
    <scope>NUCLEOTIDE SEQUENCE [LARGE SCALE GENOMIC DNA]</scope>
    <source>
        <strain evidence="2 3">DSM 16371</strain>
    </source>
</reference>
<organism evidence="2 3">
    <name type="scientific">Methylobacterium aquaticum</name>
    <dbReference type="NCBI Taxonomy" id="270351"/>
    <lineage>
        <taxon>Bacteria</taxon>
        <taxon>Pseudomonadati</taxon>
        <taxon>Pseudomonadota</taxon>
        <taxon>Alphaproteobacteria</taxon>
        <taxon>Hyphomicrobiales</taxon>
        <taxon>Methylobacteriaceae</taxon>
        <taxon>Methylobacterium</taxon>
    </lineage>
</organism>
<sequence>MAYAFDTLSYSKTLREAGIAQDHAEAHAQAAREFIMVELVTKEDLRAAKDELRSAMELETLRLTIRLGSITAAGLVAMTGVLATLIKVL</sequence>
<dbReference type="EMBL" id="LABX01000098">
    <property type="protein sequence ID" value="KMO34831.1"/>
    <property type="molecule type" value="Genomic_DNA"/>
</dbReference>
<accession>A0A0J6V7B6</accession>
<feature type="transmembrane region" description="Helical" evidence="1">
    <location>
        <begin position="63"/>
        <end position="86"/>
    </location>
</feature>
<dbReference type="PATRIC" id="fig|270351.6.peg.7678"/>
<keyword evidence="1" id="KW-1133">Transmembrane helix</keyword>
<keyword evidence="1" id="KW-0812">Transmembrane</keyword>